<accession>A0AAW0CR70</accession>
<evidence type="ECO:0000313" key="2">
    <source>
        <dbReference type="Proteomes" id="UP001383192"/>
    </source>
</evidence>
<dbReference type="EMBL" id="JAYKXP010000033">
    <property type="protein sequence ID" value="KAK7041556.1"/>
    <property type="molecule type" value="Genomic_DNA"/>
</dbReference>
<proteinExistence type="predicted"/>
<organism evidence="1 2">
    <name type="scientific">Paramarasmius palmivorus</name>
    <dbReference type="NCBI Taxonomy" id="297713"/>
    <lineage>
        <taxon>Eukaryota</taxon>
        <taxon>Fungi</taxon>
        <taxon>Dikarya</taxon>
        <taxon>Basidiomycota</taxon>
        <taxon>Agaricomycotina</taxon>
        <taxon>Agaricomycetes</taxon>
        <taxon>Agaricomycetidae</taxon>
        <taxon>Agaricales</taxon>
        <taxon>Marasmiineae</taxon>
        <taxon>Marasmiaceae</taxon>
        <taxon>Paramarasmius</taxon>
    </lineage>
</organism>
<keyword evidence="2" id="KW-1185">Reference proteome</keyword>
<dbReference type="AlphaFoldDB" id="A0AAW0CR70"/>
<sequence>METFRALGKNELPTSALFFHEPATKNEAIKTCEEHNETLFDIGVLSQYVPTFS</sequence>
<reference evidence="1 2" key="1">
    <citation type="submission" date="2024-01" db="EMBL/GenBank/DDBJ databases">
        <title>A draft genome for a cacao thread blight-causing isolate of Paramarasmius palmivorus.</title>
        <authorList>
            <person name="Baruah I.K."/>
            <person name="Bukari Y."/>
            <person name="Amoako-Attah I."/>
            <person name="Meinhardt L.W."/>
            <person name="Bailey B.A."/>
            <person name="Cohen S.P."/>
        </authorList>
    </citation>
    <scope>NUCLEOTIDE SEQUENCE [LARGE SCALE GENOMIC DNA]</scope>
    <source>
        <strain evidence="1 2">GH-12</strain>
    </source>
</reference>
<name>A0AAW0CR70_9AGAR</name>
<dbReference type="Proteomes" id="UP001383192">
    <property type="component" value="Unassembled WGS sequence"/>
</dbReference>
<protein>
    <submittedName>
        <fullName evidence="1">Uncharacterized protein</fullName>
    </submittedName>
</protein>
<gene>
    <name evidence="1" type="ORF">VNI00_009143</name>
</gene>
<evidence type="ECO:0000313" key="1">
    <source>
        <dbReference type="EMBL" id="KAK7041556.1"/>
    </source>
</evidence>
<comment type="caution">
    <text evidence="1">The sequence shown here is derived from an EMBL/GenBank/DDBJ whole genome shotgun (WGS) entry which is preliminary data.</text>
</comment>